<feature type="domain" description="NusG-like N-terminal" evidence="4">
    <location>
        <begin position="2"/>
        <end position="103"/>
    </location>
</feature>
<dbReference type="GO" id="GO:0006354">
    <property type="term" value="P:DNA-templated transcription elongation"/>
    <property type="evidence" value="ECO:0007669"/>
    <property type="project" value="InterPro"/>
</dbReference>
<sequence>MTLSWFCARTNPRCEGRAVASLSDKGFAAYSPRIYSVRLHHRTKAEIERFSPLMVGYVFVGMEEAARHFGFARRCDGVKAFLGVNGKPMPISAKAIEPLFDAEFRGEFNDIAANVLQRRRDSRQVKGERLSLSGGELVQVASGIFATKNGVVAKIMNRNKALVRLEECVGVMEEVTVDVDALRLVA</sequence>
<dbReference type="InterPro" id="IPR036735">
    <property type="entry name" value="NGN_dom_sf"/>
</dbReference>
<keyword evidence="2" id="KW-0805">Transcription regulation</keyword>
<evidence type="ECO:0000259" key="4">
    <source>
        <dbReference type="SMART" id="SM00738"/>
    </source>
</evidence>
<reference evidence="5 6" key="1">
    <citation type="submission" date="2020-08" db="EMBL/GenBank/DDBJ databases">
        <title>Genomic Encyclopedia of Type Strains, Phase IV (KMG-IV): sequencing the most valuable type-strain genomes for metagenomic binning, comparative biology and taxonomic classification.</title>
        <authorList>
            <person name="Goeker M."/>
        </authorList>
    </citation>
    <scope>NUCLEOTIDE SEQUENCE [LARGE SCALE GENOMIC DNA]</scope>
    <source>
        <strain evidence="5 6">DSM 102238</strain>
    </source>
</reference>
<dbReference type="PANTHER" id="PTHR30265:SF4">
    <property type="entry name" value="KOW MOTIF FAMILY PROTEIN, EXPRESSED"/>
    <property type="match status" value="1"/>
</dbReference>
<gene>
    <name evidence="5" type="ORF">GGR04_001036</name>
</gene>
<dbReference type="GO" id="GO:0031564">
    <property type="term" value="P:transcription antitermination"/>
    <property type="evidence" value="ECO:0007669"/>
    <property type="project" value="UniProtKB-KW"/>
</dbReference>
<dbReference type="AlphaFoldDB" id="A0A7W6EEK9"/>
<keyword evidence="6" id="KW-1185">Reference proteome</keyword>
<dbReference type="PANTHER" id="PTHR30265">
    <property type="entry name" value="RHO-INTERACTING TRANSCRIPTION TERMINATION FACTOR NUSG"/>
    <property type="match status" value="1"/>
</dbReference>
<dbReference type="Gene3D" id="3.30.70.940">
    <property type="entry name" value="NusG, N-terminal domain"/>
    <property type="match status" value="1"/>
</dbReference>
<dbReference type="SMART" id="SM00738">
    <property type="entry name" value="NGN"/>
    <property type="match status" value="1"/>
</dbReference>
<name>A0A7W6EEK9_9HYPH</name>
<keyword evidence="1" id="KW-0889">Transcription antitermination</keyword>
<evidence type="ECO:0000313" key="6">
    <source>
        <dbReference type="Proteomes" id="UP000542776"/>
    </source>
</evidence>
<proteinExistence type="predicted"/>
<dbReference type="InterPro" id="IPR006645">
    <property type="entry name" value="NGN-like_dom"/>
</dbReference>
<dbReference type="InterPro" id="IPR043425">
    <property type="entry name" value="NusG-like"/>
</dbReference>
<protein>
    <submittedName>
        <fullName evidence="5">Transcription antitermination factor NusG</fullName>
    </submittedName>
</protein>
<dbReference type="RefSeq" id="WP_183198507.1">
    <property type="nucleotide sequence ID" value="NZ_JACIEK010000001.1"/>
</dbReference>
<comment type="caution">
    <text evidence="5">The sequence shown here is derived from an EMBL/GenBank/DDBJ whole genome shotgun (WGS) entry which is preliminary data.</text>
</comment>
<dbReference type="SUPFAM" id="SSF82679">
    <property type="entry name" value="N-utilization substance G protein NusG, N-terminal domain"/>
    <property type="match status" value="1"/>
</dbReference>
<organism evidence="5 6">
    <name type="scientific">Aureimonas pseudogalii</name>
    <dbReference type="NCBI Taxonomy" id="1744844"/>
    <lineage>
        <taxon>Bacteria</taxon>
        <taxon>Pseudomonadati</taxon>
        <taxon>Pseudomonadota</taxon>
        <taxon>Alphaproteobacteria</taxon>
        <taxon>Hyphomicrobiales</taxon>
        <taxon>Aurantimonadaceae</taxon>
        <taxon>Aureimonas</taxon>
    </lineage>
</organism>
<dbReference type="Pfam" id="PF02357">
    <property type="entry name" value="NusG"/>
    <property type="match status" value="1"/>
</dbReference>
<dbReference type="Proteomes" id="UP000542776">
    <property type="component" value="Unassembled WGS sequence"/>
</dbReference>
<evidence type="ECO:0000256" key="1">
    <source>
        <dbReference type="ARBA" id="ARBA00022814"/>
    </source>
</evidence>
<dbReference type="EMBL" id="JACIEK010000001">
    <property type="protein sequence ID" value="MBB3997215.1"/>
    <property type="molecule type" value="Genomic_DNA"/>
</dbReference>
<evidence type="ECO:0000256" key="2">
    <source>
        <dbReference type="ARBA" id="ARBA00023015"/>
    </source>
</evidence>
<accession>A0A7W6EEK9</accession>
<evidence type="ECO:0000313" key="5">
    <source>
        <dbReference type="EMBL" id="MBB3997215.1"/>
    </source>
</evidence>
<keyword evidence="3" id="KW-0804">Transcription</keyword>
<evidence type="ECO:0000256" key="3">
    <source>
        <dbReference type="ARBA" id="ARBA00023163"/>
    </source>
</evidence>